<reference evidence="2 3" key="1">
    <citation type="journal article" date="2017" name="Int. J. Syst. Evol. Microbiol.">
        <title>Arachidicoccus ginsenosidivorans sp. nov., with ginsenoside-converting activity isolated from ginseng cultivating soil.</title>
        <authorList>
            <person name="Siddiqi M.Z."/>
            <person name="Aslam Z."/>
            <person name="Im W.T."/>
        </authorList>
    </citation>
    <scope>NUCLEOTIDE SEQUENCE [LARGE SCALE GENOMIC DNA]</scope>
    <source>
        <strain evidence="2 3">Gsoil 809</strain>
    </source>
</reference>
<name>A0A5B8VKT8_9BACT</name>
<dbReference type="AlphaFoldDB" id="A0A5B8VKT8"/>
<protein>
    <recommendedName>
        <fullName evidence="4">Outer membrane beta-barrel protein</fullName>
    </recommendedName>
</protein>
<keyword evidence="3" id="KW-1185">Reference proteome</keyword>
<feature type="signal peptide" evidence="1">
    <location>
        <begin position="1"/>
        <end position="23"/>
    </location>
</feature>
<dbReference type="Proteomes" id="UP000321291">
    <property type="component" value="Chromosome"/>
</dbReference>
<accession>A0A5B8VKT8</accession>
<feature type="chain" id="PRO_5023076848" description="Outer membrane beta-barrel protein" evidence="1">
    <location>
        <begin position="24"/>
        <end position="197"/>
    </location>
</feature>
<gene>
    <name evidence="2" type="ORF">FSB73_11495</name>
</gene>
<sequence>MQNSWLKACLLSLFAGYACVCFAQSPTNKYNNRIPERYWSIDLNAGLIIMPNKTSSALFGTRPTLGFQELFTANYAFNGKWAAYASIGSNYYQNHRPDILSTSYVGLQMEDIIEAIFSPFELIKPTVNAGVMYRIRLNKLEILPKLGLSYTTNDWGRDRMLTIKDNGVHIHYKMSGTVPGMQAGLKRSLLGIKKRLS</sequence>
<proteinExistence type="predicted"/>
<evidence type="ECO:0008006" key="4">
    <source>
        <dbReference type="Google" id="ProtNLM"/>
    </source>
</evidence>
<dbReference type="OrthoDB" id="705650at2"/>
<dbReference type="EMBL" id="CP042434">
    <property type="protein sequence ID" value="QEC72204.1"/>
    <property type="molecule type" value="Genomic_DNA"/>
</dbReference>
<evidence type="ECO:0000256" key="1">
    <source>
        <dbReference type="SAM" id="SignalP"/>
    </source>
</evidence>
<dbReference type="KEGG" id="agi:FSB73_11495"/>
<keyword evidence="1" id="KW-0732">Signal</keyword>
<evidence type="ECO:0000313" key="2">
    <source>
        <dbReference type="EMBL" id="QEC72204.1"/>
    </source>
</evidence>
<evidence type="ECO:0000313" key="3">
    <source>
        <dbReference type="Proteomes" id="UP000321291"/>
    </source>
</evidence>
<dbReference type="RefSeq" id="WP_146782115.1">
    <property type="nucleotide sequence ID" value="NZ_CP042434.1"/>
</dbReference>
<organism evidence="2 3">
    <name type="scientific">Arachidicoccus ginsenosidivorans</name>
    <dbReference type="NCBI Taxonomy" id="496057"/>
    <lineage>
        <taxon>Bacteria</taxon>
        <taxon>Pseudomonadati</taxon>
        <taxon>Bacteroidota</taxon>
        <taxon>Chitinophagia</taxon>
        <taxon>Chitinophagales</taxon>
        <taxon>Chitinophagaceae</taxon>
        <taxon>Arachidicoccus</taxon>
    </lineage>
</organism>
<dbReference type="PROSITE" id="PS51257">
    <property type="entry name" value="PROKAR_LIPOPROTEIN"/>
    <property type="match status" value="1"/>
</dbReference>